<evidence type="ECO:0000313" key="2">
    <source>
        <dbReference type="EMBL" id="CAI9958998.1"/>
    </source>
</evidence>
<proteinExistence type="predicted"/>
<name>A0AA86QT20_9EUKA</name>
<dbReference type="Proteomes" id="UP001642409">
    <property type="component" value="Unassembled WGS sequence"/>
</dbReference>
<evidence type="ECO:0000313" key="3">
    <source>
        <dbReference type="EMBL" id="CAL6055608.1"/>
    </source>
</evidence>
<dbReference type="EMBL" id="CAXDID020000207">
    <property type="protein sequence ID" value="CAL6055614.1"/>
    <property type="molecule type" value="Genomic_DNA"/>
</dbReference>
<organism evidence="2">
    <name type="scientific">Hexamita inflata</name>
    <dbReference type="NCBI Taxonomy" id="28002"/>
    <lineage>
        <taxon>Eukaryota</taxon>
        <taxon>Metamonada</taxon>
        <taxon>Diplomonadida</taxon>
        <taxon>Hexamitidae</taxon>
        <taxon>Hexamitinae</taxon>
        <taxon>Hexamita</taxon>
    </lineage>
</organism>
<evidence type="ECO:0000313" key="4">
    <source>
        <dbReference type="EMBL" id="CAL6055614.1"/>
    </source>
</evidence>
<reference evidence="3 5" key="2">
    <citation type="submission" date="2024-07" db="EMBL/GenBank/DDBJ databases">
        <authorList>
            <person name="Akdeniz Z."/>
        </authorList>
    </citation>
    <scope>NUCLEOTIDE SEQUENCE [LARGE SCALE GENOMIC DNA]</scope>
</reference>
<dbReference type="EMBL" id="CAXDID020000207">
    <property type="protein sequence ID" value="CAL6055608.1"/>
    <property type="molecule type" value="Genomic_DNA"/>
</dbReference>
<sequence length="197" mass="22345">MLHDGANSKCKTLPAHVQNQTRYHVDLLWNSVVRGKLPPNQEPSEMVNVYTTFRKRTVIPLQTAAIQKSSDNLLCISQIPKPRAPRGMLCGQLFGKVDREQGRRRIRCDDTLFSNLSRRLQFSYVGKQTPSSRVALCGWMNLLSLSENRGRNGREIENRDFFQPSSVLTLRYHAICPRGLNSNRHEIGRAGLNGKTA</sequence>
<evidence type="ECO:0000313" key="1">
    <source>
        <dbReference type="EMBL" id="CAI9958995.1"/>
    </source>
</evidence>
<evidence type="ECO:0000313" key="5">
    <source>
        <dbReference type="Proteomes" id="UP001642409"/>
    </source>
</evidence>
<dbReference type="AlphaFoldDB" id="A0AA86QT20"/>
<dbReference type="EMBL" id="CATOUU010000914">
    <property type="protein sequence ID" value="CAI9958995.1"/>
    <property type="molecule type" value="Genomic_DNA"/>
</dbReference>
<protein>
    <submittedName>
        <fullName evidence="3">Hypothetical_protein</fullName>
    </submittedName>
</protein>
<gene>
    <name evidence="3" type="ORF">HINF_LOCUS46623</name>
    <name evidence="4" type="ORF">HINF_LOCUS46626</name>
    <name evidence="1" type="ORF">HINF_LOCUS46640</name>
    <name evidence="2" type="ORF">HINF_LOCUS46643</name>
</gene>
<comment type="caution">
    <text evidence="2">The sequence shown here is derived from an EMBL/GenBank/DDBJ whole genome shotgun (WGS) entry which is preliminary data.</text>
</comment>
<keyword evidence="5" id="KW-1185">Reference proteome</keyword>
<accession>A0AA86QT20</accession>
<reference evidence="2" key="1">
    <citation type="submission" date="2023-06" db="EMBL/GenBank/DDBJ databases">
        <authorList>
            <person name="Kurt Z."/>
        </authorList>
    </citation>
    <scope>NUCLEOTIDE SEQUENCE</scope>
</reference>
<dbReference type="EMBL" id="CATOUU010000914">
    <property type="protein sequence ID" value="CAI9958998.1"/>
    <property type="molecule type" value="Genomic_DNA"/>
</dbReference>